<evidence type="ECO:0000256" key="2">
    <source>
        <dbReference type="ARBA" id="ARBA00022598"/>
    </source>
</evidence>
<comment type="cofactor">
    <cofactor evidence="1">
        <name>biotin</name>
        <dbReference type="ChEBI" id="CHEBI:57586"/>
    </cofactor>
</comment>
<dbReference type="GO" id="GO:0005524">
    <property type="term" value="F:ATP binding"/>
    <property type="evidence" value="ECO:0007669"/>
    <property type="project" value="UniProtKB-UniRule"/>
</dbReference>
<dbReference type="Pfam" id="PF02785">
    <property type="entry name" value="Biotin_carb_C"/>
    <property type="match status" value="1"/>
</dbReference>
<organism evidence="9 10">
    <name type="scientific">Bifiguratus adelaidae</name>
    <dbReference type="NCBI Taxonomy" id="1938954"/>
    <lineage>
        <taxon>Eukaryota</taxon>
        <taxon>Fungi</taxon>
        <taxon>Fungi incertae sedis</taxon>
        <taxon>Mucoromycota</taxon>
        <taxon>Mucoromycotina</taxon>
        <taxon>Endogonomycetes</taxon>
        <taxon>Endogonales</taxon>
        <taxon>Endogonales incertae sedis</taxon>
        <taxon>Bifiguratus</taxon>
    </lineage>
</organism>
<dbReference type="FunFam" id="3.30.1490.20:FF:000003">
    <property type="entry name" value="acetyl-CoA carboxylase isoform X1"/>
    <property type="match status" value="1"/>
</dbReference>
<evidence type="ECO:0000259" key="7">
    <source>
        <dbReference type="PROSITE" id="PS50975"/>
    </source>
</evidence>
<dbReference type="SUPFAM" id="SSF51246">
    <property type="entry name" value="Rudiment single hybrid motif"/>
    <property type="match status" value="1"/>
</dbReference>
<dbReference type="InterPro" id="IPR005481">
    <property type="entry name" value="BC-like_N"/>
</dbReference>
<evidence type="ECO:0000256" key="6">
    <source>
        <dbReference type="PROSITE-ProRule" id="PRU00409"/>
    </source>
</evidence>
<accession>A0A261XT02</accession>
<dbReference type="FunFam" id="3.30.470.20:FF:000028">
    <property type="entry name" value="Methylcrotonoyl-CoA carboxylase subunit alpha, mitochondrial"/>
    <property type="match status" value="1"/>
</dbReference>
<dbReference type="InterPro" id="IPR011761">
    <property type="entry name" value="ATP-grasp"/>
</dbReference>
<dbReference type="AlphaFoldDB" id="A0A261XT02"/>
<feature type="non-terminal residue" evidence="9">
    <location>
        <position position="453"/>
    </location>
</feature>
<dbReference type="InterPro" id="IPR016185">
    <property type="entry name" value="PreATP-grasp_dom_sf"/>
</dbReference>
<evidence type="ECO:0000256" key="1">
    <source>
        <dbReference type="ARBA" id="ARBA00001953"/>
    </source>
</evidence>
<dbReference type="PROSITE" id="PS50979">
    <property type="entry name" value="BC"/>
    <property type="match status" value="1"/>
</dbReference>
<evidence type="ECO:0000313" key="9">
    <source>
        <dbReference type="EMBL" id="OZJ01488.1"/>
    </source>
</evidence>
<dbReference type="PROSITE" id="PS00867">
    <property type="entry name" value="CPSASE_2"/>
    <property type="match status" value="1"/>
</dbReference>
<feature type="domain" description="Biotin carboxylation" evidence="8">
    <location>
        <begin position="10"/>
        <end position="453"/>
    </location>
</feature>
<dbReference type="InterPro" id="IPR050856">
    <property type="entry name" value="Biotin_carboxylase_complex"/>
</dbReference>
<keyword evidence="4 6" id="KW-0067">ATP-binding</keyword>
<dbReference type="NCBIfam" id="NF006367">
    <property type="entry name" value="PRK08591.1"/>
    <property type="match status" value="1"/>
</dbReference>
<evidence type="ECO:0000256" key="3">
    <source>
        <dbReference type="ARBA" id="ARBA00022741"/>
    </source>
</evidence>
<feature type="domain" description="ATP-grasp" evidence="7">
    <location>
        <begin position="129"/>
        <end position="327"/>
    </location>
</feature>
<proteinExistence type="predicted"/>
<keyword evidence="5" id="KW-0092">Biotin</keyword>
<dbReference type="PANTHER" id="PTHR18866">
    <property type="entry name" value="CARBOXYLASE:PYRUVATE/ACETYL-COA/PROPIONYL-COA CARBOXYLASE"/>
    <property type="match status" value="1"/>
</dbReference>
<dbReference type="SMART" id="SM01209">
    <property type="entry name" value="GARS_A"/>
    <property type="match status" value="1"/>
</dbReference>
<dbReference type="SMART" id="SM00878">
    <property type="entry name" value="Biotin_carb_C"/>
    <property type="match status" value="1"/>
</dbReference>
<sequence length="453" mass="49541">MLCFTEHKPLFDKILIANRGEIACRVMRTAKKLGIRTVAVFSEADKDAQHVKLADEAYLIGPAASSQSYLDGSKILAVAKASGAQAIHPGYGFLSENADFADATLKEGIVFIGPPGQAMRSMGSKSESKNIMQAANVPVVPGYHGTNQDPAFLKSEAAKIGYPVLIKAIKGGGGKGMRIVNNPEEFDQMLESSKRESMKSFGDDHVLIEKYLVRPRHVEVQVFADTHGNAVHLFERDCSVQRRHQKVIEEAPAPGLSEAIRNELGTKAVAAAKAVGYVNAGTVEFIMDNVDKKFYFMEMNTRLQVEHPVTEMVTGTDLVQWQLEVAAGNILPKKQDELTLDGHAFEARVYAENPYTGFLPDTGVLSHITPPAVSSSVRLETGFEQGDAVSVHYDPMIAKLVVKGRDRDEALRVLRRSLAEYQIAGLNTNISFLQTLASHPEFIKGEVETGFIK</sequence>
<dbReference type="InterPro" id="IPR011054">
    <property type="entry name" value="Rudment_hybrid_motif"/>
</dbReference>
<dbReference type="PROSITE" id="PS50975">
    <property type="entry name" value="ATP_GRASP"/>
    <property type="match status" value="1"/>
</dbReference>
<keyword evidence="10" id="KW-1185">Reference proteome</keyword>
<protein>
    <submittedName>
        <fullName evidence="9">Methylcrotonoyl-CoA carboxylase subunit alpha, mitochondrial</fullName>
    </submittedName>
</protein>
<dbReference type="InterPro" id="IPR005479">
    <property type="entry name" value="CPAse_ATP-bd"/>
</dbReference>
<evidence type="ECO:0000256" key="5">
    <source>
        <dbReference type="ARBA" id="ARBA00023267"/>
    </source>
</evidence>
<dbReference type="GO" id="GO:0004485">
    <property type="term" value="F:methylcrotonoyl-CoA carboxylase activity"/>
    <property type="evidence" value="ECO:0007669"/>
    <property type="project" value="TreeGrafter"/>
</dbReference>
<dbReference type="EMBL" id="MVBO01000335">
    <property type="protein sequence ID" value="OZJ01488.1"/>
    <property type="molecule type" value="Genomic_DNA"/>
</dbReference>
<dbReference type="PANTHER" id="PTHR18866:SF33">
    <property type="entry name" value="METHYLCROTONOYL-COA CARBOXYLASE SUBUNIT ALPHA, MITOCHONDRIAL-RELATED"/>
    <property type="match status" value="1"/>
</dbReference>
<comment type="caution">
    <text evidence="9">The sequence shown here is derived from an EMBL/GenBank/DDBJ whole genome shotgun (WGS) entry which is preliminary data.</text>
</comment>
<dbReference type="GO" id="GO:0005739">
    <property type="term" value="C:mitochondrion"/>
    <property type="evidence" value="ECO:0007669"/>
    <property type="project" value="TreeGrafter"/>
</dbReference>
<name>A0A261XT02_9FUNG</name>
<evidence type="ECO:0000259" key="8">
    <source>
        <dbReference type="PROSITE" id="PS50979"/>
    </source>
</evidence>
<dbReference type="GO" id="GO:0046872">
    <property type="term" value="F:metal ion binding"/>
    <property type="evidence" value="ECO:0007669"/>
    <property type="project" value="InterPro"/>
</dbReference>
<reference evidence="9 10" key="1">
    <citation type="journal article" date="2017" name="Mycologia">
        <title>Bifiguratus adelaidae, gen. et sp. nov., a new member of Mucoromycotina in endophytic and soil-dwelling habitats.</title>
        <authorList>
            <person name="Torres-Cruz T.J."/>
            <person name="Billingsley Tobias T.L."/>
            <person name="Almatruk M."/>
            <person name="Hesse C."/>
            <person name="Kuske C.R."/>
            <person name="Desiro A."/>
            <person name="Benucci G.M."/>
            <person name="Bonito G."/>
            <person name="Stajich J.E."/>
            <person name="Dunlap C."/>
            <person name="Arnold A.E."/>
            <person name="Porras-Alfaro A."/>
        </authorList>
    </citation>
    <scope>NUCLEOTIDE SEQUENCE [LARGE SCALE GENOMIC DNA]</scope>
    <source>
        <strain evidence="9 10">AZ0501</strain>
    </source>
</reference>
<dbReference type="Pfam" id="PF00289">
    <property type="entry name" value="Biotin_carb_N"/>
    <property type="match status" value="1"/>
</dbReference>
<keyword evidence="3 6" id="KW-0547">Nucleotide-binding</keyword>
<dbReference type="OrthoDB" id="196847at2759"/>
<gene>
    <name evidence="9" type="ORF">BZG36_05592</name>
</gene>
<dbReference type="Pfam" id="PF02786">
    <property type="entry name" value="CPSase_L_D2"/>
    <property type="match status" value="1"/>
</dbReference>
<dbReference type="Gene3D" id="3.30.470.20">
    <property type="entry name" value="ATP-grasp fold, B domain"/>
    <property type="match status" value="1"/>
</dbReference>
<dbReference type="SUPFAM" id="SSF56059">
    <property type="entry name" value="Glutathione synthetase ATP-binding domain-like"/>
    <property type="match status" value="1"/>
</dbReference>
<dbReference type="FunFam" id="3.40.50.20:FF:000010">
    <property type="entry name" value="Propionyl-CoA carboxylase subunit alpha"/>
    <property type="match status" value="1"/>
</dbReference>
<keyword evidence="2" id="KW-0436">Ligase</keyword>
<dbReference type="InterPro" id="IPR005482">
    <property type="entry name" value="Biotin_COase_C"/>
</dbReference>
<evidence type="ECO:0000256" key="4">
    <source>
        <dbReference type="ARBA" id="ARBA00022840"/>
    </source>
</evidence>
<evidence type="ECO:0000313" key="10">
    <source>
        <dbReference type="Proteomes" id="UP000242875"/>
    </source>
</evidence>
<dbReference type="InterPro" id="IPR011764">
    <property type="entry name" value="Biotin_carboxylation_dom"/>
</dbReference>
<dbReference type="Proteomes" id="UP000242875">
    <property type="component" value="Unassembled WGS sequence"/>
</dbReference>
<dbReference type="SUPFAM" id="SSF52440">
    <property type="entry name" value="PreATP-grasp domain"/>
    <property type="match status" value="1"/>
</dbReference>